<proteinExistence type="inferred from homology"/>
<comment type="subcellular location">
    <subcellularLocation>
        <location evidence="3">Chromosome</location>
        <location evidence="3">Centromere</location>
        <location evidence="3">Kinetochore</location>
    </subcellularLocation>
    <subcellularLocation>
        <location evidence="2">Cytoplasm</location>
        <location evidence="2">Cytoskeleton</location>
        <location evidence="2">Spindle</location>
    </subcellularLocation>
    <subcellularLocation>
        <location evidence="1">Nucleus</location>
    </subcellularLocation>
</comment>
<dbReference type="PANTHER" id="PTHR28025">
    <property type="entry name" value="DASH COMPLEX SUBUNIT DAD1"/>
    <property type="match status" value="1"/>
</dbReference>
<dbReference type="GO" id="GO:0051301">
    <property type="term" value="P:cell division"/>
    <property type="evidence" value="ECO:0007669"/>
    <property type="project" value="UniProtKB-KW"/>
</dbReference>
<protein>
    <recommendedName>
        <fullName evidence="5">DASH complex subunit DAD1</fullName>
    </recommendedName>
    <alternativeName>
        <fullName evidence="16">Outer kinetochore protein DAD1</fullName>
    </alternativeName>
</protein>
<keyword evidence="6" id="KW-0158">Chromosome</keyword>
<keyword evidence="14" id="KW-0131">Cell cycle</keyword>
<evidence type="ECO:0000256" key="16">
    <source>
        <dbReference type="ARBA" id="ARBA00030566"/>
    </source>
</evidence>
<dbReference type="HOGENOM" id="CLU_778472_0_0_1"/>
<evidence type="ECO:0000256" key="8">
    <source>
        <dbReference type="ARBA" id="ARBA00022618"/>
    </source>
</evidence>
<accession>A0A066X822</accession>
<keyword evidence="9" id="KW-0493">Microtubule</keyword>
<organism evidence="17 18">
    <name type="scientific">Colletotrichum sublineola</name>
    <name type="common">Sorghum anthracnose fungus</name>
    <dbReference type="NCBI Taxonomy" id="1173701"/>
    <lineage>
        <taxon>Eukaryota</taxon>
        <taxon>Fungi</taxon>
        <taxon>Dikarya</taxon>
        <taxon>Ascomycota</taxon>
        <taxon>Pezizomycotina</taxon>
        <taxon>Sordariomycetes</taxon>
        <taxon>Hypocreomycetidae</taxon>
        <taxon>Glomerellales</taxon>
        <taxon>Glomerellaceae</taxon>
        <taxon>Colletotrichum</taxon>
        <taxon>Colletotrichum graminicola species complex</taxon>
    </lineage>
</organism>
<dbReference type="InterPro" id="IPR013958">
    <property type="entry name" value="DASH_Dad1"/>
</dbReference>
<keyword evidence="18" id="KW-1185">Reference proteome</keyword>
<evidence type="ECO:0000256" key="7">
    <source>
        <dbReference type="ARBA" id="ARBA00022490"/>
    </source>
</evidence>
<evidence type="ECO:0000256" key="15">
    <source>
        <dbReference type="ARBA" id="ARBA00023328"/>
    </source>
</evidence>
<reference evidence="18" key="1">
    <citation type="journal article" date="2014" name="Genome Announc.">
        <title>Draft genome sequence of Colletotrichum sublineola, a destructive pathogen of cultivated sorghum.</title>
        <authorList>
            <person name="Baroncelli R."/>
            <person name="Sanz-Martin J.M."/>
            <person name="Rech G.E."/>
            <person name="Sukno S.A."/>
            <person name="Thon M.R."/>
        </authorList>
    </citation>
    <scope>NUCLEOTIDE SEQUENCE [LARGE SCALE GENOMIC DNA]</scope>
    <source>
        <strain evidence="18">TX430BB</strain>
    </source>
</reference>
<evidence type="ECO:0000313" key="17">
    <source>
        <dbReference type="EMBL" id="KDN65092.1"/>
    </source>
</evidence>
<evidence type="ECO:0000256" key="2">
    <source>
        <dbReference type="ARBA" id="ARBA00004186"/>
    </source>
</evidence>
<dbReference type="GO" id="GO:0005876">
    <property type="term" value="C:spindle microtubule"/>
    <property type="evidence" value="ECO:0007669"/>
    <property type="project" value="TreeGrafter"/>
</dbReference>
<evidence type="ECO:0000256" key="3">
    <source>
        <dbReference type="ARBA" id="ARBA00004629"/>
    </source>
</evidence>
<keyword evidence="7" id="KW-0963">Cytoplasm</keyword>
<dbReference type="PANTHER" id="PTHR28025:SF1">
    <property type="entry name" value="DASH COMPLEX SUBUNIT DAD1"/>
    <property type="match status" value="1"/>
</dbReference>
<evidence type="ECO:0000256" key="1">
    <source>
        <dbReference type="ARBA" id="ARBA00004123"/>
    </source>
</evidence>
<dbReference type="STRING" id="1173701.A0A066X822"/>
<evidence type="ECO:0000256" key="5">
    <source>
        <dbReference type="ARBA" id="ARBA00020261"/>
    </source>
</evidence>
<evidence type="ECO:0000256" key="12">
    <source>
        <dbReference type="ARBA" id="ARBA00023212"/>
    </source>
</evidence>
<comment type="caution">
    <text evidence="17">The sequence shown here is derived from an EMBL/GenBank/DDBJ whole genome shotgun (WGS) entry which is preliminary data.</text>
</comment>
<evidence type="ECO:0000256" key="11">
    <source>
        <dbReference type="ARBA" id="ARBA00022838"/>
    </source>
</evidence>
<keyword evidence="8" id="KW-0132">Cell division</keyword>
<keyword evidence="13" id="KW-0539">Nucleus</keyword>
<evidence type="ECO:0000256" key="14">
    <source>
        <dbReference type="ARBA" id="ARBA00023306"/>
    </source>
</evidence>
<evidence type="ECO:0000256" key="10">
    <source>
        <dbReference type="ARBA" id="ARBA00022776"/>
    </source>
</evidence>
<keyword evidence="15" id="KW-0137">Centromere</keyword>
<keyword evidence="12" id="KW-0206">Cytoskeleton</keyword>
<dbReference type="Proteomes" id="UP000027238">
    <property type="component" value="Unassembled WGS sequence"/>
</dbReference>
<keyword evidence="10" id="KW-0498">Mitosis</keyword>
<dbReference type="GO" id="GO:0042729">
    <property type="term" value="C:DASH complex"/>
    <property type="evidence" value="ECO:0007669"/>
    <property type="project" value="InterPro"/>
</dbReference>
<dbReference type="Pfam" id="PF08649">
    <property type="entry name" value="DASH_Dad1"/>
    <property type="match status" value="1"/>
</dbReference>
<dbReference type="GO" id="GO:0044732">
    <property type="term" value="C:mitotic spindle pole body"/>
    <property type="evidence" value="ECO:0007669"/>
    <property type="project" value="TreeGrafter"/>
</dbReference>
<dbReference type="eggNOG" id="ENOG502SBWQ">
    <property type="taxonomic scope" value="Eukaryota"/>
</dbReference>
<evidence type="ECO:0000313" key="18">
    <source>
        <dbReference type="Proteomes" id="UP000027238"/>
    </source>
</evidence>
<evidence type="ECO:0000256" key="9">
    <source>
        <dbReference type="ARBA" id="ARBA00022701"/>
    </source>
</evidence>
<evidence type="ECO:0000256" key="13">
    <source>
        <dbReference type="ARBA" id="ARBA00023242"/>
    </source>
</evidence>
<dbReference type="OrthoDB" id="5566853at2759"/>
<dbReference type="AlphaFoldDB" id="A0A066X822"/>
<evidence type="ECO:0000256" key="4">
    <source>
        <dbReference type="ARBA" id="ARBA00010146"/>
    </source>
</evidence>
<dbReference type="EMBL" id="JMSE01001065">
    <property type="protein sequence ID" value="KDN65092.1"/>
    <property type="molecule type" value="Genomic_DNA"/>
</dbReference>
<gene>
    <name evidence="17" type="ORF">CSUB01_11664</name>
</gene>
<dbReference type="GO" id="GO:0051010">
    <property type="term" value="F:microtubule plus-end binding"/>
    <property type="evidence" value="ECO:0007669"/>
    <property type="project" value="TreeGrafter"/>
</dbReference>
<sequence>MFADLRLRVSWMYMVEGASTDRQHAYLEGAGCSCWCINHGRRRGRVFLGSVAETLAAGSPLIITPPSSLSLITCLGTLADIFARYNASHTYAEILRLPPSKIKAIIKLANQGQELQKPAHHSAITVRRTDSTTPSHPAFATAPTRNNMASHQRTFSHSQSQAGAKEKTYFEQQREELIGEIAMSFEHVLANINKLNLSLETVITSTLFNTFGHSTSERFYKALKVLAKDHDFASALPALKEARESRKAGQYGQRVSPKSDWTPIDVTNAAAILLREVLETLASAFLSDARSEEPWGLHEDLDSVDFIIPDDSPGPRKGSRLSYEQWSAAEAARRDWCQRIWEQREEQTRANIAELE</sequence>
<keyword evidence="11" id="KW-0995">Kinetochore</keyword>
<evidence type="ECO:0000256" key="6">
    <source>
        <dbReference type="ARBA" id="ARBA00022454"/>
    </source>
</evidence>
<name>A0A066X822_COLSU</name>
<dbReference type="GO" id="GO:0072686">
    <property type="term" value="C:mitotic spindle"/>
    <property type="evidence" value="ECO:0007669"/>
    <property type="project" value="InterPro"/>
</dbReference>
<comment type="similarity">
    <text evidence="4">Belongs to the DASH complex DAD1 family.</text>
</comment>